<dbReference type="Proteomes" id="UP001060085">
    <property type="component" value="Linkage Group LG05"/>
</dbReference>
<protein>
    <submittedName>
        <fullName evidence="1">Uncharacterized protein</fullName>
    </submittedName>
</protein>
<evidence type="ECO:0000313" key="1">
    <source>
        <dbReference type="EMBL" id="KAI5663536.1"/>
    </source>
</evidence>
<proteinExistence type="predicted"/>
<accession>A0ACC0AS30</accession>
<gene>
    <name evidence="1" type="ORF">M9H77_22859</name>
</gene>
<dbReference type="EMBL" id="CM044705">
    <property type="protein sequence ID" value="KAI5663536.1"/>
    <property type="molecule type" value="Genomic_DNA"/>
</dbReference>
<reference evidence="2" key="1">
    <citation type="journal article" date="2023" name="Nat. Plants">
        <title>Single-cell RNA sequencing provides a high-resolution roadmap for understanding the multicellular compartmentation of specialized metabolism.</title>
        <authorList>
            <person name="Sun S."/>
            <person name="Shen X."/>
            <person name="Li Y."/>
            <person name="Li Y."/>
            <person name="Wang S."/>
            <person name="Li R."/>
            <person name="Zhang H."/>
            <person name="Shen G."/>
            <person name="Guo B."/>
            <person name="Wei J."/>
            <person name="Xu J."/>
            <person name="St-Pierre B."/>
            <person name="Chen S."/>
            <person name="Sun C."/>
        </authorList>
    </citation>
    <scope>NUCLEOTIDE SEQUENCE [LARGE SCALE GENOMIC DNA]</scope>
</reference>
<keyword evidence="2" id="KW-1185">Reference proteome</keyword>
<sequence length="384" mass="42041">MGFRNCFGAFHSCKDTTETQRSPEIATSNVKLFSHNALRSATGHFHPSNRIGGGGFGVVYKGVLRDGTPVALKCLSAESKQGTSEFLTEISMISNIQHPNLVQLIGCCVEGSNRILVYEYMENNSLASALLGSRGKKLDIDWPKRAKICTGTASGLAFLHEEAESRIVHRDIKASNVLLDENLHPKIGDFGFAKLFPDNVTHVSTRVAGTVGYLAPEYAMLGQLTKKADVYSFGILVLEVVSGRSSSKAAFGDDLLVLVEWTWKLKEEGRLLEIVDPEMAEYPKDEVIRYIKVALFCTQAAAHQRPDMKQVVKMLSEDVSLNDQLLTEPGVYRPHSSRRSSGGSGGGRSLQITSTQIKKSKQSENTTSTTLLDSSPDLTEMVPR</sequence>
<name>A0ACC0AS30_CATRO</name>
<evidence type="ECO:0000313" key="2">
    <source>
        <dbReference type="Proteomes" id="UP001060085"/>
    </source>
</evidence>
<organism evidence="1 2">
    <name type="scientific">Catharanthus roseus</name>
    <name type="common">Madagascar periwinkle</name>
    <name type="synonym">Vinca rosea</name>
    <dbReference type="NCBI Taxonomy" id="4058"/>
    <lineage>
        <taxon>Eukaryota</taxon>
        <taxon>Viridiplantae</taxon>
        <taxon>Streptophyta</taxon>
        <taxon>Embryophyta</taxon>
        <taxon>Tracheophyta</taxon>
        <taxon>Spermatophyta</taxon>
        <taxon>Magnoliopsida</taxon>
        <taxon>eudicotyledons</taxon>
        <taxon>Gunneridae</taxon>
        <taxon>Pentapetalae</taxon>
        <taxon>asterids</taxon>
        <taxon>lamiids</taxon>
        <taxon>Gentianales</taxon>
        <taxon>Apocynaceae</taxon>
        <taxon>Rauvolfioideae</taxon>
        <taxon>Vinceae</taxon>
        <taxon>Catharanthinae</taxon>
        <taxon>Catharanthus</taxon>
    </lineage>
</organism>
<comment type="caution">
    <text evidence="1">The sequence shown here is derived from an EMBL/GenBank/DDBJ whole genome shotgun (WGS) entry which is preliminary data.</text>
</comment>